<dbReference type="GO" id="GO:0004803">
    <property type="term" value="F:transposase activity"/>
    <property type="evidence" value="ECO:0007669"/>
    <property type="project" value="UniProtKB-UniRule"/>
</dbReference>
<dbReference type="GO" id="GO:0003677">
    <property type="term" value="F:DNA binding"/>
    <property type="evidence" value="ECO:0007669"/>
    <property type="project" value="UniProtKB-UniRule"/>
</dbReference>
<keyword evidence="5 6" id="KW-0233">DNA recombination</keyword>
<gene>
    <name evidence="7" type="ORF">FHQ18_02430</name>
</gene>
<sequence length="76" mass="8708">MDGLLGLNEAIRAVYPESEIQRCIVHQVRNSLKFISYKDRKELARDLKAIYTSATEETGRIELDKLNENGVKNIQT</sequence>
<proteinExistence type="inferred from homology"/>
<reference evidence="7 8" key="1">
    <citation type="submission" date="2019-06" db="EMBL/GenBank/DDBJ databases">
        <title>Genomic insights into carbon and energy metabolism of Deferribacter autotrophicus revealed new metabolic traits in the phylum Deferribacteres.</title>
        <authorList>
            <person name="Slobodkin A.I."/>
            <person name="Slobodkina G.B."/>
            <person name="Allioux M."/>
            <person name="Alain K."/>
            <person name="Jebbar M."/>
            <person name="Shadrin V."/>
            <person name="Kublanov I.V."/>
            <person name="Toshchakov S.V."/>
            <person name="Bonch-Osmolovskaya E.A."/>
        </authorList>
    </citation>
    <scope>NUCLEOTIDE SEQUENCE [LARGE SCALE GENOMIC DNA]</scope>
    <source>
        <strain evidence="7 8">SL50</strain>
    </source>
</reference>
<comment type="similarity">
    <text evidence="2 6">Belongs to the transposase mutator family.</text>
</comment>
<evidence type="ECO:0000256" key="6">
    <source>
        <dbReference type="RuleBase" id="RU365089"/>
    </source>
</evidence>
<accession>A0A5A8F4T4</accession>
<evidence type="ECO:0000256" key="1">
    <source>
        <dbReference type="ARBA" id="ARBA00002190"/>
    </source>
</evidence>
<evidence type="ECO:0000256" key="4">
    <source>
        <dbReference type="ARBA" id="ARBA00023125"/>
    </source>
</evidence>
<dbReference type="GO" id="GO:0006313">
    <property type="term" value="P:DNA transposition"/>
    <property type="evidence" value="ECO:0007669"/>
    <property type="project" value="UniProtKB-UniRule"/>
</dbReference>
<dbReference type="PANTHER" id="PTHR33217">
    <property type="entry name" value="TRANSPOSASE FOR INSERTION SEQUENCE ELEMENT IS1081"/>
    <property type="match status" value="1"/>
</dbReference>
<dbReference type="OrthoDB" id="9779930at2"/>
<name>A0A5A8F4T4_9BACT</name>
<dbReference type="PROSITE" id="PS01007">
    <property type="entry name" value="TRANSPOSASE_MUTATOR"/>
    <property type="match status" value="1"/>
</dbReference>
<evidence type="ECO:0000256" key="5">
    <source>
        <dbReference type="ARBA" id="ARBA00023172"/>
    </source>
</evidence>
<dbReference type="EMBL" id="VFJB01000003">
    <property type="protein sequence ID" value="KAA0259114.1"/>
    <property type="molecule type" value="Genomic_DNA"/>
</dbReference>
<comment type="caution">
    <text evidence="7">The sequence shown here is derived from an EMBL/GenBank/DDBJ whole genome shotgun (WGS) entry which is preliminary data.</text>
</comment>
<comment type="function">
    <text evidence="1 6">Required for the transposition of the insertion element.</text>
</comment>
<keyword evidence="3 6" id="KW-0815">Transposition</keyword>
<evidence type="ECO:0000256" key="3">
    <source>
        <dbReference type="ARBA" id="ARBA00022578"/>
    </source>
</evidence>
<keyword evidence="4 6" id="KW-0238">DNA-binding</keyword>
<evidence type="ECO:0000313" key="7">
    <source>
        <dbReference type="EMBL" id="KAA0259114.1"/>
    </source>
</evidence>
<dbReference type="PANTHER" id="PTHR33217:SF8">
    <property type="entry name" value="MUTATOR FAMILY TRANSPOSASE"/>
    <property type="match status" value="1"/>
</dbReference>
<dbReference type="AlphaFoldDB" id="A0A5A8F4T4"/>
<organism evidence="7 8">
    <name type="scientific">Deferribacter autotrophicus</name>
    <dbReference type="NCBI Taxonomy" id="500465"/>
    <lineage>
        <taxon>Bacteria</taxon>
        <taxon>Pseudomonadati</taxon>
        <taxon>Deferribacterota</taxon>
        <taxon>Deferribacteres</taxon>
        <taxon>Deferribacterales</taxon>
        <taxon>Deferribacteraceae</taxon>
        <taxon>Deferribacter</taxon>
    </lineage>
</organism>
<keyword evidence="8" id="KW-1185">Reference proteome</keyword>
<keyword evidence="6" id="KW-0814">Transposable element</keyword>
<evidence type="ECO:0000313" key="8">
    <source>
        <dbReference type="Proteomes" id="UP000322876"/>
    </source>
</evidence>
<evidence type="ECO:0000256" key="2">
    <source>
        <dbReference type="ARBA" id="ARBA00010961"/>
    </source>
</evidence>
<dbReference type="Proteomes" id="UP000322876">
    <property type="component" value="Unassembled WGS sequence"/>
</dbReference>
<dbReference type="InterPro" id="IPR001207">
    <property type="entry name" value="Transposase_mutator"/>
</dbReference>
<protein>
    <recommendedName>
        <fullName evidence="6">Mutator family transposase</fullName>
    </recommendedName>
</protein>
<dbReference type="Pfam" id="PF00872">
    <property type="entry name" value="Transposase_mut"/>
    <property type="match status" value="1"/>
</dbReference>